<gene>
    <name evidence="6" type="ORF">FPE01S_03_02480</name>
</gene>
<dbReference type="GO" id="GO:0000160">
    <property type="term" value="P:phosphorelay signal transduction system"/>
    <property type="evidence" value="ECO:0007669"/>
    <property type="project" value="InterPro"/>
</dbReference>
<dbReference type="GO" id="GO:0003677">
    <property type="term" value="F:DNA binding"/>
    <property type="evidence" value="ECO:0007669"/>
    <property type="project" value="UniProtKB-KW"/>
</dbReference>
<protein>
    <submittedName>
        <fullName evidence="6">Putative two-component response regulator</fullName>
    </submittedName>
</protein>
<evidence type="ECO:0000259" key="5">
    <source>
        <dbReference type="PROSITE" id="PS50110"/>
    </source>
</evidence>
<dbReference type="InterPro" id="IPR036388">
    <property type="entry name" value="WH-like_DNA-bd_sf"/>
</dbReference>
<dbReference type="PANTHER" id="PTHR43214:SF43">
    <property type="entry name" value="TWO-COMPONENT RESPONSE REGULATOR"/>
    <property type="match status" value="1"/>
</dbReference>
<dbReference type="PROSITE" id="PS00622">
    <property type="entry name" value="HTH_LUXR_1"/>
    <property type="match status" value="1"/>
</dbReference>
<dbReference type="SUPFAM" id="SSF52172">
    <property type="entry name" value="CheY-like"/>
    <property type="match status" value="1"/>
</dbReference>
<accession>A0A0E9N4B9</accession>
<dbReference type="PROSITE" id="PS50043">
    <property type="entry name" value="HTH_LUXR_2"/>
    <property type="match status" value="1"/>
</dbReference>
<dbReference type="SMART" id="SM00448">
    <property type="entry name" value="REC"/>
    <property type="match status" value="1"/>
</dbReference>
<keyword evidence="1 3" id="KW-0597">Phosphoprotein</keyword>
<organism evidence="6 7">
    <name type="scientific">Flavihumibacter petaseus NBRC 106054</name>
    <dbReference type="NCBI Taxonomy" id="1220578"/>
    <lineage>
        <taxon>Bacteria</taxon>
        <taxon>Pseudomonadati</taxon>
        <taxon>Bacteroidota</taxon>
        <taxon>Chitinophagia</taxon>
        <taxon>Chitinophagales</taxon>
        <taxon>Chitinophagaceae</taxon>
        <taxon>Flavihumibacter</taxon>
    </lineage>
</organism>
<evidence type="ECO:0000256" key="3">
    <source>
        <dbReference type="PROSITE-ProRule" id="PRU00169"/>
    </source>
</evidence>
<dbReference type="EMBL" id="BBWV01000003">
    <property type="protein sequence ID" value="GAO44210.1"/>
    <property type="molecule type" value="Genomic_DNA"/>
</dbReference>
<dbReference type="PANTHER" id="PTHR43214">
    <property type="entry name" value="TWO-COMPONENT RESPONSE REGULATOR"/>
    <property type="match status" value="1"/>
</dbReference>
<evidence type="ECO:0000313" key="6">
    <source>
        <dbReference type="EMBL" id="GAO44210.1"/>
    </source>
</evidence>
<dbReference type="Pfam" id="PF00072">
    <property type="entry name" value="Response_reg"/>
    <property type="match status" value="1"/>
</dbReference>
<feature type="modified residue" description="4-aspartylphosphate" evidence="3">
    <location>
        <position position="57"/>
    </location>
</feature>
<evidence type="ECO:0000256" key="1">
    <source>
        <dbReference type="ARBA" id="ARBA00022553"/>
    </source>
</evidence>
<proteinExistence type="predicted"/>
<sequence length="214" mass="23905">MEIMAVRIIAIDDHQVVIDGLTSMLTGAELDVVFTTTNADALLSYLEQGSAEVLFLDIQMPGVSGIDLCRQIRKLNPDLRIIAFSSFDESHLVKQMMRSGASGYLLKNADKQTVIKAIETVMAGEEFLDETIKDILLKESLTGQRRSIFDIPLTNREKEILKLIAEGLSNQEIADRLYISLRTVETHRLNLSQKLSAKNTAMLVKEAIRRGLVE</sequence>
<dbReference type="Gene3D" id="1.10.10.10">
    <property type="entry name" value="Winged helix-like DNA-binding domain superfamily/Winged helix DNA-binding domain"/>
    <property type="match status" value="1"/>
</dbReference>
<dbReference type="SMART" id="SM00421">
    <property type="entry name" value="HTH_LUXR"/>
    <property type="match status" value="1"/>
</dbReference>
<feature type="domain" description="HTH luxR-type" evidence="4">
    <location>
        <begin position="146"/>
        <end position="211"/>
    </location>
</feature>
<evidence type="ECO:0000313" key="7">
    <source>
        <dbReference type="Proteomes" id="UP000033121"/>
    </source>
</evidence>
<dbReference type="CDD" id="cd06170">
    <property type="entry name" value="LuxR_C_like"/>
    <property type="match status" value="1"/>
</dbReference>
<dbReference type="InterPro" id="IPR011006">
    <property type="entry name" value="CheY-like_superfamily"/>
</dbReference>
<dbReference type="AlphaFoldDB" id="A0A0E9N4B9"/>
<name>A0A0E9N4B9_9BACT</name>
<keyword evidence="2" id="KW-0238">DNA-binding</keyword>
<dbReference type="SUPFAM" id="SSF46894">
    <property type="entry name" value="C-terminal effector domain of the bipartite response regulators"/>
    <property type="match status" value="1"/>
</dbReference>
<dbReference type="Gene3D" id="3.40.50.2300">
    <property type="match status" value="1"/>
</dbReference>
<keyword evidence="7" id="KW-1185">Reference proteome</keyword>
<dbReference type="InterPro" id="IPR039420">
    <property type="entry name" value="WalR-like"/>
</dbReference>
<feature type="domain" description="Response regulatory" evidence="5">
    <location>
        <begin position="7"/>
        <end position="122"/>
    </location>
</feature>
<dbReference type="Proteomes" id="UP000033121">
    <property type="component" value="Unassembled WGS sequence"/>
</dbReference>
<dbReference type="PROSITE" id="PS50110">
    <property type="entry name" value="RESPONSE_REGULATORY"/>
    <property type="match status" value="1"/>
</dbReference>
<dbReference type="PRINTS" id="PR00038">
    <property type="entry name" value="HTHLUXR"/>
</dbReference>
<dbReference type="InterPro" id="IPR058245">
    <property type="entry name" value="NreC/VraR/RcsB-like_REC"/>
</dbReference>
<dbReference type="InterPro" id="IPR016032">
    <property type="entry name" value="Sig_transdc_resp-reg_C-effctor"/>
</dbReference>
<dbReference type="GO" id="GO:0006355">
    <property type="term" value="P:regulation of DNA-templated transcription"/>
    <property type="evidence" value="ECO:0007669"/>
    <property type="project" value="InterPro"/>
</dbReference>
<dbReference type="InterPro" id="IPR000792">
    <property type="entry name" value="Tscrpt_reg_LuxR_C"/>
</dbReference>
<dbReference type="Pfam" id="PF00196">
    <property type="entry name" value="GerE"/>
    <property type="match status" value="1"/>
</dbReference>
<evidence type="ECO:0000256" key="2">
    <source>
        <dbReference type="ARBA" id="ARBA00023125"/>
    </source>
</evidence>
<dbReference type="STRING" id="1220578.FPE01S_03_02480"/>
<comment type="caution">
    <text evidence="6">The sequence shown here is derived from an EMBL/GenBank/DDBJ whole genome shotgun (WGS) entry which is preliminary data.</text>
</comment>
<dbReference type="CDD" id="cd17535">
    <property type="entry name" value="REC_NarL-like"/>
    <property type="match status" value="1"/>
</dbReference>
<evidence type="ECO:0000259" key="4">
    <source>
        <dbReference type="PROSITE" id="PS50043"/>
    </source>
</evidence>
<dbReference type="InterPro" id="IPR001789">
    <property type="entry name" value="Sig_transdc_resp-reg_receiver"/>
</dbReference>
<reference evidence="6 7" key="1">
    <citation type="submission" date="2015-04" db="EMBL/GenBank/DDBJ databases">
        <title>Whole genome shotgun sequence of Flavihumibacter petaseus NBRC 106054.</title>
        <authorList>
            <person name="Miyazawa S."/>
            <person name="Hosoyama A."/>
            <person name="Hashimoto M."/>
            <person name="Noguchi M."/>
            <person name="Tsuchikane K."/>
            <person name="Ohji S."/>
            <person name="Yamazoe A."/>
            <person name="Ichikawa N."/>
            <person name="Kimura A."/>
            <person name="Fujita N."/>
        </authorList>
    </citation>
    <scope>NUCLEOTIDE SEQUENCE [LARGE SCALE GENOMIC DNA]</scope>
    <source>
        <strain evidence="6 7">NBRC 106054</strain>
    </source>
</reference>